<sequence length="226" mass="26000">MSPDITWWQVIATSAVASAVVNIIANVALKQWDHWREDSREGEKRHVVYLDIALQLEEFSFRAEKILESISEGIAKYRTEHDARSLEALEDIHFKFDESIEWDRVPAEIAVRAKTFPRTFQRSQGFIIAAWRYWADLDDAWEYDAERVAFYGLGAISFAAEIRRKIGVADDPQVAELTKVFERHIDSRRTIFKTSRSEDCVIPELREKFIKEGLSVLPPATDGGNP</sequence>
<keyword evidence="3" id="KW-1185">Reference proteome</keyword>
<proteinExistence type="predicted"/>
<reference evidence="2 3" key="1">
    <citation type="submission" date="2023-07" db="EMBL/GenBank/DDBJ databases">
        <title>Sorghum-associated microbial communities from plants grown in Nebraska, USA.</title>
        <authorList>
            <person name="Schachtman D."/>
        </authorList>
    </citation>
    <scope>NUCLEOTIDE SEQUENCE [LARGE SCALE GENOMIC DNA]</scope>
    <source>
        <strain evidence="2 3">CC60</strain>
    </source>
</reference>
<name>A0ABT9SWT4_9GAMM</name>
<keyword evidence="1" id="KW-0812">Transmembrane</keyword>
<comment type="caution">
    <text evidence="2">The sequence shown here is derived from an EMBL/GenBank/DDBJ whole genome shotgun (WGS) entry which is preliminary data.</text>
</comment>
<keyword evidence="1" id="KW-1133">Transmembrane helix</keyword>
<protein>
    <submittedName>
        <fullName evidence="2">Uncharacterized protein</fullName>
    </submittedName>
</protein>
<evidence type="ECO:0000313" key="3">
    <source>
        <dbReference type="Proteomes" id="UP001237737"/>
    </source>
</evidence>
<evidence type="ECO:0000313" key="2">
    <source>
        <dbReference type="EMBL" id="MDQ0008437.1"/>
    </source>
</evidence>
<organism evidence="2 3">
    <name type="scientific">Luteibacter jiangsuensis</name>
    <dbReference type="NCBI Taxonomy" id="637577"/>
    <lineage>
        <taxon>Bacteria</taxon>
        <taxon>Pseudomonadati</taxon>
        <taxon>Pseudomonadota</taxon>
        <taxon>Gammaproteobacteria</taxon>
        <taxon>Lysobacterales</taxon>
        <taxon>Rhodanobacteraceae</taxon>
        <taxon>Luteibacter</taxon>
    </lineage>
</organism>
<gene>
    <name evidence="2" type="ORF">J2T07_000596</name>
</gene>
<dbReference type="EMBL" id="JAUSSK010000001">
    <property type="protein sequence ID" value="MDQ0008437.1"/>
    <property type="molecule type" value="Genomic_DNA"/>
</dbReference>
<dbReference type="Proteomes" id="UP001237737">
    <property type="component" value="Unassembled WGS sequence"/>
</dbReference>
<keyword evidence="1" id="KW-0472">Membrane</keyword>
<accession>A0ABT9SWT4</accession>
<dbReference type="RefSeq" id="WP_306847104.1">
    <property type="nucleotide sequence ID" value="NZ_JAUSSK010000001.1"/>
</dbReference>
<feature type="transmembrane region" description="Helical" evidence="1">
    <location>
        <begin position="6"/>
        <end position="29"/>
    </location>
</feature>
<evidence type="ECO:0000256" key="1">
    <source>
        <dbReference type="SAM" id="Phobius"/>
    </source>
</evidence>